<dbReference type="InterPro" id="IPR011990">
    <property type="entry name" value="TPR-like_helical_dom_sf"/>
</dbReference>
<evidence type="ECO:0000313" key="1">
    <source>
        <dbReference type="EMBL" id="MEE4420894.1"/>
    </source>
</evidence>
<dbReference type="Proteomes" id="UP001307760">
    <property type="component" value="Unassembled WGS sequence"/>
</dbReference>
<dbReference type="Gene3D" id="1.25.40.10">
    <property type="entry name" value="Tetratricopeptide repeat domain"/>
    <property type="match status" value="1"/>
</dbReference>
<dbReference type="SUPFAM" id="SSF48452">
    <property type="entry name" value="TPR-like"/>
    <property type="match status" value="1"/>
</dbReference>
<protein>
    <submittedName>
        <fullName evidence="1">Transcriptional regulator</fullName>
    </submittedName>
</protein>
<name>A0ABU7NPW2_9ACTN</name>
<gene>
    <name evidence="1" type="ORF">V2J85_16285</name>
</gene>
<organism evidence="1 2">
    <name type="scientific">Streptomyces bugieae</name>
    <dbReference type="NCBI Taxonomy" id="3098223"/>
    <lineage>
        <taxon>Bacteria</taxon>
        <taxon>Bacillati</taxon>
        <taxon>Actinomycetota</taxon>
        <taxon>Actinomycetes</taxon>
        <taxon>Kitasatosporales</taxon>
        <taxon>Streptomycetaceae</taxon>
        <taxon>Streptomyces</taxon>
    </lineage>
</organism>
<dbReference type="EMBL" id="JAZBJP010000007">
    <property type="protein sequence ID" value="MEE4420894.1"/>
    <property type="molecule type" value="Genomic_DNA"/>
</dbReference>
<accession>A0ABU7NPW2</accession>
<keyword evidence="2" id="KW-1185">Reference proteome</keyword>
<reference evidence="1 2" key="1">
    <citation type="submission" date="2023-12" db="EMBL/GenBank/DDBJ databases">
        <title>30 novel species of actinomycetes from the DSMZ collection.</title>
        <authorList>
            <person name="Nouioui I."/>
        </authorList>
    </citation>
    <scope>NUCLEOTIDE SEQUENCE [LARGE SCALE GENOMIC DNA]</scope>
    <source>
        <strain evidence="1 2">DSM 41528</strain>
    </source>
</reference>
<dbReference type="RefSeq" id="WP_330821973.1">
    <property type="nucleotide sequence ID" value="NZ_JAZBJP010000007.1"/>
</dbReference>
<proteinExistence type="predicted"/>
<sequence length="448" mass="48317">MTGHPTELLHHPLSYARVEAGLGKTKFAQLIRLEGRALGYNLGTTRSTVFKWERGDHAPDDITQMVIGRVLRISDAARMSAPWPRWLLAGDNTFDLAAPWTQEATLKSLTSLAGSGPMDRRAFLGIGGMALVGIGAQWATADPAIAAAATGDRVTSATVDHMRGRVESLRSMEQVTGGGEFLESARTDLRLIMRMLENGRYTEETAKQLYVLAAEVCCLLGWMSYDASLHSAAQQHYAAALRSAKTAGDDTLGAHTMCFMATQAANHQEQLAAVGLMDTAEAVRGRVPAIMRASLAAHQTTVYNKAGDKRKAAAALNRAFDALGRVDASDTPSYLAWFGEAQLRSTEGRFLLTTGQAEKATAALERSVTEAAPRDKAVRYGTLALAYQKAGDLDGALDATHKAADLIEDGIHSRRGVERLEDVRRAFRPVKSEPKVREVSERIAALAA</sequence>
<evidence type="ECO:0000313" key="2">
    <source>
        <dbReference type="Proteomes" id="UP001307760"/>
    </source>
</evidence>
<comment type="caution">
    <text evidence="1">The sequence shown here is derived from an EMBL/GenBank/DDBJ whole genome shotgun (WGS) entry which is preliminary data.</text>
</comment>